<dbReference type="Gene3D" id="1.25.40.10">
    <property type="entry name" value="Tetratricopeptide repeat domain"/>
    <property type="match status" value="1"/>
</dbReference>
<feature type="transmembrane region" description="Helical" evidence="6">
    <location>
        <begin position="395"/>
        <end position="422"/>
    </location>
</feature>
<evidence type="ECO:0000256" key="2">
    <source>
        <dbReference type="ARBA" id="ARBA00022692"/>
    </source>
</evidence>
<evidence type="ECO:0000256" key="1">
    <source>
        <dbReference type="ARBA" id="ARBA00004141"/>
    </source>
</evidence>
<dbReference type="AlphaFoldDB" id="A0A411YJX0"/>
<dbReference type="PROSITE" id="PS50005">
    <property type="entry name" value="TPR"/>
    <property type="match status" value="1"/>
</dbReference>
<reference evidence="8 9" key="1">
    <citation type="submission" date="2019-01" db="EMBL/GenBank/DDBJ databases">
        <title>Egibacter rhizosphaerae EGI 80759T.</title>
        <authorList>
            <person name="Chen D.-D."/>
            <person name="Tian Y."/>
            <person name="Jiao J.-Y."/>
            <person name="Zhang X.-T."/>
            <person name="Zhang Y.-G."/>
            <person name="Zhang Y."/>
            <person name="Xiao M."/>
            <person name="Shu W.-S."/>
            <person name="Li W.-J."/>
        </authorList>
    </citation>
    <scope>NUCLEOTIDE SEQUENCE [LARGE SCALE GENOMIC DNA]</scope>
    <source>
        <strain evidence="8 9">EGI 80759</strain>
    </source>
</reference>
<protein>
    <recommendedName>
        <fullName evidence="7">O-antigen ligase-related domain-containing protein</fullName>
    </recommendedName>
</protein>
<keyword evidence="2 6" id="KW-0812">Transmembrane</keyword>
<dbReference type="SUPFAM" id="SSF48452">
    <property type="entry name" value="TPR-like"/>
    <property type="match status" value="1"/>
</dbReference>
<evidence type="ECO:0000256" key="3">
    <source>
        <dbReference type="ARBA" id="ARBA00022989"/>
    </source>
</evidence>
<feature type="domain" description="O-antigen ligase-related" evidence="7">
    <location>
        <begin position="219"/>
        <end position="363"/>
    </location>
</feature>
<keyword evidence="5" id="KW-0802">TPR repeat</keyword>
<evidence type="ECO:0000259" key="7">
    <source>
        <dbReference type="Pfam" id="PF04932"/>
    </source>
</evidence>
<feature type="transmembrane region" description="Helical" evidence="6">
    <location>
        <begin position="113"/>
        <end position="134"/>
    </location>
</feature>
<dbReference type="GO" id="GO:0016020">
    <property type="term" value="C:membrane"/>
    <property type="evidence" value="ECO:0007669"/>
    <property type="project" value="UniProtKB-SubCell"/>
</dbReference>
<dbReference type="EMBL" id="CP036402">
    <property type="protein sequence ID" value="QBI21492.1"/>
    <property type="molecule type" value="Genomic_DNA"/>
</dbReference>
<dbReference type="InterPro" id="IPR007016">
    <property type="entry name" value="O-antigen_ligase-rel_domated"/>
</dbReference>
<organism evidence="8 9">
    <name type="scientific">Egibacter rhizosphaerae</name>
    <dbReference type="NCBI Taxonomy" id="1670831"/>
    <lineage>
        <taxon>Bacteria</taxon>
        <taxon>Bacillati</taxon>
        <taxon>Actinomycetota</taxon>
        <taxon>Nitriliruptoria</taxon>
        <taxon>Egibacterales</taxon>
        <taxon>Egibacteraceae</taxon>
        <taxon>Egibacter</taxon>
    </lineage>
</organism>
<evidence type="ECO:0000256" key="5">
    <source>
        <dbReference type="PROSITE-ProRule" id="PRU00339"/>
    </source>
</evidence>
<dbReference type="PANTHER" id="PTHR37422">
    <property type="entry name" value="TEICHURONIC ACID BIOSYNTHESIS PROTEIN TUAE"/>
    <property type="match status" value="1"/>
</dbReference>
<feature type="transmembrane region" description="Helical" evidence="6">
    <location>
        <begin position="442"/>
        <end position="463"/>
    </location>
</feature>
<dbReference type="InterPro" id="IPR019734">
    <property type="entry name" value="TPR_rpt"/>
</dbReference>
<dbReference type="InterPro" id="IPR011990">
    <property type="entry name" value="TPR-like_helical_dom_sf"/>
</dbReference>
<feature type="transmembrane region" description="Helical" evidence="6">
    <location>
        <begin position="263"/>
        <end position="285"/>
    </location>
</feature>
<dbReference type="InterPro" id="IPR051533">
    <property type="entry name" value="WaaL-like"/>
</dbReference>
<feature type="transmembrane region" description="Helical" evidence="6">
    <location>
        <begin position="236"/>
        <end position="254"/>
    </location>
</feature>
<dbReference type="OrthoDB" id="5121366at2"/>
<gene>
    <name evidence="8" type="ORF">ER308_19240</name>
</gene>
<keyword evidence="9" id="KW-1185">Reference proteome</keyword>
<dbReference type="Pfam" id="PF04932">
    <property type="entry name" value="Wzy_C"/>
    <property type="match status" value="1"/>
</dbReference>
<evidence type="ECO:0000256" key="4">
    <source>
        <dbReference type="ARBA" id="ARBA00023136"/>
    </source>
</evidence>
<sequence length="630" mass="62943">MIGAARPSAVSAPPGSTAPAAPDRWALAAGAVPALVVLVMWPGLENPFLTPKAVLAVLGGLGLAAAVAFGGLRGGRVHRPRGVLLVVVAAHAAALVTAAAAHERPLLATVGHAGRHLGLAVALAALVLLLAAIVAGRRAPLTAIAPLLVAAIPAIGYAIVQAIGADPFPWALVEGGPPVFAFLGNTNFFSGWLGIVAPLGVWAALASTASTARAGAGAIAAAALVVAALSGSLQGVVAGGLAAAVVLVGGAALLRGARAARRVGLLVVAALLGSALAGVTTGAWASARVSLANRFEIWEVALRIVADHPWRGVGLAGFRGHFAAYQAAESAAARGLDRIADSPHSVPLDLLVSGGAPLLVTWLALVGLVAHALVRTWRRGGTADRLRTLGLGAAGAAYLAQAAVSLDVAPLAVTGALVAGLALGGTPGPPDPLVSLRAPAGLVRAAGAVVLALVAAVGVAATLPWRADVHAAQAARAGEQNIAVEGYARAASLAPWEPSHASRLGGAHVASGDLEAGLRAYEEAVRRDPRAVAAHLNIGRLAVALDAPERADAAYARAVVLHPRTGRVLAEAGRHALERDRPQEAADLLERSLAVGDEDPERWRDLAAALEAAGESDAAEAARSRARASE</sequence>
<dbReference type="Proteomes" id="UP000291469">
    <property type="component" value="Chromosome"/>
</dbReference>
<name>A0A411YJX0_9ACTN</name>
<comment type="subcellular location">
    <subcellularLocation>
        <location evidence="1">Membrane</location>
        <topology evidence="1">Multi-pass membrane protein</topology>
    </subcellularLocation>
</comment>
<feature type="repeat" description="TPR" evidence="5">
    <location>
        <begin position="498"/>
        <end position="531"/>
    </location>
</feature>
<feature type="transmembrane region" description="Helical" evidence="6">
    <location>
        <begin position="350"/>
        <end position="374"/>
    </location>
</feature>
<feature type="transmembrane region" description="Helical" evidence="6">
    <location>
        <begin position="83"/>
        <end position="101"/>
    </location>
</feature>
<dbReference type="KEGG" id="erz:ER308_19240"/>
<feature type="transmembrane region" description="Helical" evidence="6">
    <location>
        <begin position="25"/>
        <end position="41"/>
    </location>
</feature>
<evidence type="ECO:0000256" key="6">
    <source>
        <dbReference type="SAM" id="Phobius"/>
    </source>
</evidence>
<accession>A0A411YJX0</accession>
<feature type="transmembrane region" description="Helical" evidence="6">
    <location>
        <begin position="53"/>
        <end position="71"/>
    </location>
</feature>
<proteinExistence type="predicted"/>
<feature type="transmembrane region" description="Helical" evidence="6">
    <location>
        <begin position="180"/>
        <end position="205"/>
    </location>
</feature>
<keyword evidence="4 6" id="KW-0472">Membrane</keyword>
<feature type="transmembrane region" description="Helical" evidence="6">
    <location>
        <begin position="141"/>
        <end position="160"/>
    </location>
</feature>
<evidence type="ECO:0000313" key="8">
    <source>
        <dbReference type="EMBL" id="QBI21492.1"/>
    </source>
</evidence>
<dbReference type="RefSeq" id="WP_131156484.1">
    <property type="nucleotide sequence ID" value="NZ_CP036402.1"/>
</dbReference>
<dbReference type="PANTHER" id="PTHR37422:SF13">
    <property type="entry name" value="LIPOPOLYSACCHARIDE BIOSYNTHESIS PROTEIN PA4999-RELATED"/>
    <property type="match status" value="1"/>
</dbReference>
<evidence type="ECO:0000313" key="9">
    <source>
        <dbReference type="Proteomes" id="UP000291469"/>
    </source>
</evidence>
<feature type="transmembrane region" description="Helical" evidence="6">
    <location>
        <begin position="212"/>
        <end position="230"/>
    </location>
</feature>
<keyword evidence="3 6" id="KW-1133">Transmembrane helix</keyword>